<dbReference type="HAMAP" id="MF_00652">
    <property type="entry name" value="UPF0246"/>
    <property type="match status" value="1"/>
</dbReference>
<dbReference type="EMBL" id="VSSQ01000045">
    <property type="protein sequence ID" value="MPL69125.1"/>
    <property type="molecule type" value="Genomic_DNA"/>
</dbReference>
<dbReference type="GO" id="GO:0005829">
    <property type="term" value="C:cytosol"/>
    <property type="evidence" value="ECO:0007669"/>
    <property type="project" value="TreeGrafter"/>
</dbReference>
<protein>
    <submittedName>
        <fullName evidence="1">Uncharacterized protein</fullName>
    </submittedName>
</protein>
<evidence type="ECO:0000313" key="1">
    <source>
        <dbReference type="EMBL" id="MPL69125.1"/>
    </source>
</evidence>
<comment type="caution">
    <text evidence="1">The sequence shown here is derived from an EMBL/GenBank/DDBJ whole genome shotgun (WGS) entry which is preliminary data.</text>
</comment>
<dbReference type="GO" id="GO:0033194">
    <property type="term" value="P:response to hydroperoxide"/>
    <property type="evidence" value="ECO:0007669"/>
    <property type="project" value="TreeGrafter"/>
</dbReference>
<proteinExistence type="inferred from homology"/>
<accession>A0A644TQB6</accession>
<dbReference type="AlphaFoldDB" id="A0A644TQB6"/>
<dbReference type="NCBIfam" id="NF002542">
    <property type="entry name" value="PRK02101.1-3"/>
    <property type="match status" value="1"/>
</dbReference>
<reference evidence="1" key="1">
    <citation type="submission" date="2019-08" db="EMBL/GenBank/DDBJ databases">
        <authorList>
            <person name="Kucharzyk K."/>
            <person name="Murdoch R.W."/>
            <person name="Higgins S."/>
            <person name="Loffler F."/>
        </authorList>
    </citation>
    <scope>NUCLEOTIDE SEQUENCE</scope>
</reference>
<dbReference type="Pfam" id="PF03883">
    <property type="entry name" value="H2O2_YaaD"/>
    <property type="match status" value="1"/>
</dbReference>
<dbReference type="InterPro" id="IPR005583">
    <property type="entry name" value="YaaA"/>
</dbReference>
<organism evidence="1">
    <name type="scientific">bioreactor metagenome</name>
    <dbReference type="NCBI Taxonomy" id="1076179"/>
    <lineage>
        <taxon>unclassified sequences</taxon>
        <taxon>metagenomes</taxon>
        <taxon>ecological metagenomes</taxon>
    </lineage>
</organism>
<gene>
    <name evidence="1" type="ORF">SDC9_14859</name>
</gene>
<dbReference type="PANTHER" id="PTHR30283">
    <property type="entry name" value="PEROXIDE STRESS RESPONSE PROTEIN YAAA"/>
    <property type="match status" value="1"/>
</dbReference>
<name>A0A644TQB6_9ZZZZ</name>
<dbReference type="PANTHER" id="PTHR30283:SF4">
    <property type="entry name" value="PEROXIDE STRESS RESISTANCE PROTEIN YAAA"/>
    <property type="match status" value="1"/>
</dbReference>
<sequence length="254" mass="29159">MLIIISPSKTLDFESKTSIRNGSEPEMILRAKKLVSLLKKKSPRQLAELMDISPKLAELNALRYSEWTFPFPEGKSRPALAAFKGDVYEGLKAWELTDVQTDFADGQLRILSGLYGILKPTDLILPYRLEMGTALEGKNHKNLYQFWGDSITKSTRKALKDSGSDTLVNLASDEYSKVIDFKSLKARIITPVFREFRDGNYKFVSFNAKRARGLMTRFAIDRRISNPEDFKHFDYEGYGYMERLSKGDQWVFVR</sequence>